<dbReference type="KEGG" id="pdw:BV82_5169"/>
<feature type="transmembrane region" description="Helical" evidence="1">
    <location>
        <begin position="100"/>
        <end position="118"/>
    </location>
</feature>
<dbReference type="Proteomes" id="UP000027121">
    <property type="component" value="Chromosome"/>
</dbReference>
<evidence type="ECO:0000256" key="1">
    <source>
        <dbReference type="SAM" id="Phobius"/>
    </source>
</evidence>
<sequence>MDMSEQRTAPRNIGLDLLKWLAIIAMVADHLRFIWPAEHWLFVVGRLAFPWFCLAIAANLARSTPGHAYTAANARYVQGLVVFALLSEWPYRWLNGPSPTLNVMPTLALGLLVAWGLHHRTRSSGLVALATVAAAALLSEWLMYGLPGVLLPGAFLLAMRYRSLTWLLPAVLALAANLTNLWLREHPLQLIALMALGTAFVSAPLGLALLRLEVRQHLWRVGRWGYWFYPLHLALIKVASGIGYT</sequence>
<dbReference type="EMBL" id="CP071706">
    <property type="protein sequence ID" value="KDN96960.1"/>
    <property type="molecule type" value="Genomic_DNA"/>
</dbReference>
<evidence type="ECO:0000313" key="3">
    <source>
        <dbReference type="Proteomes" id="UP000027121"/>
    </source>
</evidence>
<keyword evidence="1" id="KW-0472">Membrane</keyword>
<proteinExistence type="predicted"/>
<evidence type="ECO:0000313" key="2">
    <source>
        <dbReference type="EMBL" id="KDN96960.1"/>
    </source>
</evidence>
<name>A0AAP0SE16_9PSED</name>
<dbReference type="InterPro" id="IPR008875">
    <property type="entry name" value="TraX"/>
</dbReference>
<feature type="transmembrane region" description="Helical" evidence="1">
    <location>
        <begin position="73"/>
        <end position="94"/>
    </location>
</feature>
<feature type="transmembrane region" description="Helical" evidence="1">
    <location>
        <begin position="12"/>
        <end position="28"/>
    </location>
</feature>
<reference evidence="2 3" key="2">
    <citation type="journal article" date="2016" name="Front. Microbiol.">
        <title>When Genome-Based Approach Meets the 'Old but Good': Revealing Genes Involved in the Antibacterial Activity of Pseudomonas sp. P482 against Soft Rot Pathogens.</title>
        <authorList>
            <person name="Krzyzanowska D.M."/>
            <person name="Ossowicki A."/>
            <person name="Rajewska M."/>
            <person name="Maciag T."/>
            <person name="Jablonska M."/>
            <person name="Obuchowski M."/>
            <person name="Heeb S."/>
            <person name="Jafra S."/>
        </authorList>
    </citation>
    <scope>NUCLEOTIDE SEQUENCE [LARGE SCALE GENOMIC DNA]</scope>
    <source>
        <strain evidence="2 3">P482</strain>
    </source>
</reference>
<keyword evidence="1" id="KW-1133">Transmembrane helix</keyword>
<gene>
    <name evidence="2" type="ORF">BV82_5169</name>
</gene>
<accession>A0AAP0SE16</accession>
<feature type="transmembrane region" description="Helical" evidence="1">
    <location>
        <begin position="224"/>
        <end position="244"/>
    </location>
</feature>
<dbReference type="Pfam" id="PF05857">
    <property type="entry name" value="TraX"/>
    <property type="match status" value="1"/>
</dbReference>
<reference evidence="2 3" key="1">
    <citation type="journal article" date="2014" name="Genome Announc.">
        <title>Genome Sequence of Pseudomonas sp. Strain P482, a Tomato Rhizosphere Isolate with Broad-Spectrum Antimicrobial Activity.</title>
        <authorList>
            <person name="Krzyzanowska D.M."/>
            <person name="Ossowicki A."/>
            <person name="Jafra S."/>
        </authorList>
    </citation>
    <scope>NUCLEOTIDE SEQUENCE [LARGE SCALE GENOMIC DNA]</scope>
    <source>
        <strain evidence="2 3">P482</strain>
    </source>
</reference>
<protein>
    <submittedName>
        <fullName evidence="2">Conjugal transfer protein TraX</fullName>
    </submittedName>
</protein>
<dbReference type="RefSeq" id="WP_036997176.1">
    <property type="nucleotide sequence ID" value="NZ_CP071706.1"/>
</dbReference>
<feature type="transmembrane region" description="Helical" evidence="1">
    <location>
        <begin position="40"/>
        <end position="61"/>
    </location>
</feature>
<dbReference type="AlphaFoldDB" id="A0AAP0SE16"/>
<keyword evidence="3" id="KW-1185">Reference proteome</keyword>
<keyword evidence="1" id="KW-0812">Transmembrane</keyword>
<feature type="transmembrane region" description="Helical" evidence="1">
    <location>
        <begin position="190"/>
        <end position="212"/>
    </location>
</feature>
<organism evidence="2 3">
    <name type="scientific">Pseudomonas donghuensis</name>
    <dbReference type="NCBI Taxonomy" id="1163398"/>
    <lineage>
        <taxon>Bacteria</taxon>
        <taxon>Pseudomonadati</taxon>
        <taxon>Pseudomonadota</taxon>
        <taxon>Gammaproteobacteria</taxon>
        <taxon>Pseudomonadales</taxon>
        <taxon>Pseudomonadaceae</taxon>
        <taxon>Pseudomonas</taxon>
    </lineage>
</organism>
<dbReference type="GeneID" id="98283520"/>
<feature type="transmembrane region" description="Helical" evidence="1">
    <location>
        <begin position="164"/>
        <end position="183"/>
    </location>
</feature>
<feature type="transmembrane region" description="Helical" evidence="1">
    <location>
        <begin position="125"/>
        <end position="144"/>
    </location>
</feature>